<dbReference type="Proteomes" id="UP000192772">
    <property type="component" value="Unassembled WGS sequence"/>
</dbReference>
<dbReference type="InterPro" id="IPR025241">
    <property type="entry name" value="DUF4190"/>
</dbReference>
<keyword evidence="2" id="KW-0812">Transmembrane</keyword>
<protein>
    <recommendedName>
        <fullName evidence="3">DUF4190 domain-containing protein</fullName>
    </recommendedName>
</protein>
<sequence length="215" mass="21079">MNSMTNPGEDSGETTPSEPTPVEQAQDQSTETPSEAQGQAADQPGYTPPPAFGAPGEPNQAPGYPAGYPPPGGYPPPPPYPDPSGLGAPGYPPPPPPPPYGTPPQGYGPPPPGYGPPPPGYGPAGYPAPGYGGAYGAPGQKVNSMAIGSLVASVIGVVPFLCGIASIVGVVLGIIALNQIKTSGEGGRGMAIAGIAIGAVTFLISVITGIAFLSA</sequence>
<feature type="compositionally biased region" description="Polar residues" evidence="1">
    <location>
        <begin position="1"/>
        <end position="37"/>
    </location>
</feature>
<organism evidence="4 5">
    <name type="scientific">Mycolicibacterium elephantis</name>
    <dbReference type="NCBI Taxonomy" id="81858"/>
    <lineage>
        <taxon>Bacteria</taxon>
        <taxon>Bacillati</taxon>
        <taxon>Actinomycetota</taxon>
        <taxon>Actinomycetes</taxon>
        <taxon>Mycobacteriales</taxon>
        <taxon>Mycobacteriaceae</taxon>
        <taxon>Mycolicibacterium</taxon>
    </lineage>
</organism>
<dbReference type="Pfam" id="PF13828">
    <property type="entry name" value="DUF4190"/>
    <property type="match status" value="1"/>
</dbReference>
<feature type="compositionally biased region" description="Pro residues" evidence="1">
    <location>
        <begin position="90"/>
        <end position="118"/>
    </location>
</feature>
<dbReference type="STRING" id="81858.BST23_11480"/>
<evidence type="ECO:0000256" key="2">
    <source>
        <dbReference type="SAM" id="Phobius"/>
    </source>
</evidence>
<evidence type="ECO:0000256" key="1">
    <source>
        <dbReference type="SAM" id="MobiDB-lite"/>
    </source>
</evidence>
<keyword evidence="2" id="KW-1133">Transmembrane helix</keyword>
<feature type="region of interest" description="Disordered" evidence="1">
    <location>
        <begin position="1"/>
        <end position="118"/>
    </location>
</feature>
<keyword evidence="2" id="KW-0472">Membrane</keyword>
<evidence type="ECO:0000259" key="3">
    <source>
        <dbReference type="Pfam" id="PF13828"/>
    </source>
</evidence>
<accession>A0A1X0D0L9</accession>
<feature type="domain" description="DUF4190" evidence="3">
    <location>
        <begin position="145"/>
        <end position="207"/>
    </location>
</feature>
<dbReference type="AlphaFoldDB" id="A0A1X0D0L9"/>
<name>A0A1X0D0L9_9MYCO</name>
<feature type="compositionally biased region" description="Pro residues" evidence="1">
    <location>
        <begin position="67"/>
        <end position="82"/>
    </location>
</feature>
<evidence type="ECO:0000313" key="4">
    <source>
        <dbReference type="EMBL" id="ORA65957.1"/>
    </source>
</evidence>
<reference evidence="4 5" key="1">
    <citation type="submission" date="2017-02" db="EMBL/GenBank/DDBJ databases">
        <title>The new phylogeny of genus Mycobacterium.</title>
        <authorList>
            <person name="Tortoli E."/>
            <person name="Trovato A."/>
            <person name="Cirillo D.M."/>
        </authorList>
    </citation>
    <scope>NUCLEOTIDE SEQUENCE [LARGE SCALE GENOMIC DNA]</scope>
    <source>
        <strain evidence="4 5">FI-09383</strain>
    </source>
</reference>
<evidence type="ECO:0000313" key="5">
    <source>
        <dbReference type="Proteomes" id="UP000192772"/>
    </source>
</evidence>
<comment type="caution">
    <text evidence="4">The sequence shown here is derived from an EMBL/GenBank/DDBJ whole genome shotgun (WGS) entry which is preliminary data.</text>
</comment>
<feature type="transmembrane region" description="Helical" evidence="2">
    <location>
        <begin position="150"/>
        <end position="177"/>
    </location>
</feature>
<feature type="transmembrane region" description="Helical" evidence="2">
    <location>
        <begin position="189"/>
        <end position="213"/>
    </location>
</feature>
<gene>
    <name evidence="4" type="ORF">BST23_11480</name>
</gene>
<dbReference type="EMBL" id="MVHP01000011">
    <property type="protein sequence ID" value="ORA65957.1"/>
    <property type="molecule type" value="Genomic_DNA"/>
</dbReference>
<proteinExistence type="predicted"/>